<name>A0ACB6RA05_9PLEO</name>
<evidence type="ECO:0000313" key="1">
    <source>
        <dbReference type="EMBL" id="KAF2476079.1"/>
    </source>
</evidence>
<keyword evidence="2" id="KW-1185">Reference proteome</keyword>
<evidence type="ECO:0000313" key="2">
    <source>
        <dbReference type="Proteomes" id="UP000799755"/>
    </source>
</evidence>
<reference evidence="1" key="1">
    <citation type="journal article" date="2020" name="Stud. Mycol.">
        <title>101 Dothideomycetes genomes: a test case for predicting lifestyles and emergence of pathogens.</title>
        <authorList>
            <person name="Haridas S."/>
            <person name="Albert R."/>
            <person name="Binder M."/>
            <person name="Bloem J."/>
            <person name="Labutti K."/>
            <person name="Salamov A."/>
            <person name="Andreopoulos B."/>
            <person name="Baker S."/>
            <person name="Barry K."/>
            <person name="Bills G."/>
            <person name="Bluhm B."/>
            <person name="Cannon C."/>
            <person name="Castanera R."/>
            <person name="Culley D."/>
            <person name="Daum C."/>
            <person name="Ezra D."/>
            <person name="Gonzalez J."/>
            <person name="Henrissat B."/>
            <person name="Kuo A."/>
            <person name="Liang C."/>
            <person name="Lipzen A."/>
            <person name="Lutzoni F."/>
            <person name="Magnuson J."/>
            <person name="Mondo S."/>
            <person name="Nolan M."/>
            <person name="Ohm R."/>
            <person name="Pangilinan J."/>
            <person name="Park H.-J."/>
            <person name="Ramirez L."/>
            <person name="Alfaro M."/>
            <person name="Sun H."/>
            <person name="Tritt A."/>
            <person name="Yoshinaga Y."/>
            <person name="Zwiers L.-H."/>
            <person name="Turgeon B."/>
            <person name="Goodwin S."/>
            <person name="Spatafora J."/>
            <person name="Crous P."/>
            <person name="Grigoriev I."/>
        </authorList>
    </citation>
    <scope>NUCLEOTIDE SEQUENCE</scope>
    <source>
        <strain evidence="1">ATCC 200398</strain>
    </source>
</reference>
<accession>A0ACB6RA05</accession>
<dbReference type="Proteomes" id="UP000799755">
    <property type="component" value="Unassembled WGS sequence"/>
</dbReference>
<comment type="caution">
    <text evidence="1">The sequence shown here is derived from an EMBL/GenBank/DDBJ whole genome shotgun (WGS) entry which is preliminary data.</text>
</comment>
<sequence>MQDRGLVNFANITRLSKGILSAIQERSISPACHDFDGLTELPYTLRLYTPKSVRSLKHWSTMNLACTRLAGGSYVISFRGVLLSTPERYKNRKSLSIFCFSFSQFESPKGLHHPHTSSGTLLLVTPSVSLNILLLWPLYLTPLRCSPAAATVCNTNQRVQRSLTSVPIPLEAIKKLSSQFFTDYFADIFVMPTPNKQPDSSGQQGAAATNGQAASRGNEKGGNQNSSSTTHNSSGVAFIGNLDLGDGAIKVDSTPYSTYSKEGGVSTGTKD</sequence>
<dbReference type="EMBL" id="MU003495">
    <property type="protein sequence ID" value="KAF2476079.1"/>
    <property type="molecule type" value="Genomic_DNA"/>
</dbReference>
<organism evidence="1 2">
    <name type="scientific">Lindgomyces ingoldianus</name>
    <dbReference type="NCBI Taxonomy" id="673940"/>
    <lineage>
        <taxon>Eukaryota</taxon>
        <taxon>Fungi</taxon>
        <taxon>Dikarya</taxon>
        <taxon>Ascomycota</taxon>
        <taxon>Pezizomycotina</taxon>
        <taxon>Dothideomycetes</taxon>
        <taxon>Pleosporomycetidae</taxon>
        <taxon>Pleosporales</taxon>
        <taxon>Lindgomycetaceae</taxon>
        <taxon>Lindgomyces</taxon>
    </lineage>
</organism>
<proteinExistence type="predicted"/>
<gene>
    <name evidence="1" type="ORF">BDR25DRAFT_350367</name>
</gene>
<protein>
    <submittedName>
        <fullName evidence="1">Uncharacterized protein</fullName>
    </submittedName>
</protein>